<organism evidence="8 9">
    <name type="scientific">Methylosinus trichosporium (strain ATCC 35070 / NCIMB 11131 / UNIQEM 75 / OB3b)</name>
    <dbReference type="NCBI Taxonomy" id="595536"/>
    <lineage>
        <taxon>Bacteria</taxon>
        <taxon>Pseudomonadati</taxon>
        <taxon>Pseudomonadota</taxon>
        <taxon>Alphaproteobacteria</taxon>
        <taxon>Hyphomicrobiales</taxon>
        <taxon>Methylocystaceae</taxon>
        <taxon>Methylosinus</taxon>
    </lineage>
</organism>
<feature type="transmembrane region" description="Helical" evidence="6">
    <location>
        <begin position="145"/>
        <end position="169"/>
    </location>
</feature>
<dbReference type="GO" id="GO:0005886">
    <property type="term" value="C:plasma membrane"/>
    <property type="evidence" value="ECO:0007669"/>
    <property type="project" value="UniProtKB-SubCell"/>
</dbReference>
<keyword evidence="3 6" id="KW-0812">Transmembrane</keyword>
<feature type="transmembrane region" description="Helical" evidence="6">
    <location>
        <begin position="421"/>
        <end position="439"/>
    </location>
</feature>
<keyword evidence="5 6" id="KW-0472">Membrane</keyword>
<evidence type="ECO:0000256" key="5">
    <source>
        <dbReference type="ARBA" id="ARBA00023136"/>
    </source>
</evidence>
<name>A0A2D2D4L4_METT3</name>
<dbReference type="PANTHER" id="PTHR34820:SF4">
    <property type="entry name" value="INNER MEMBRANE PROTEIN YEBZ"/>
    <property type="match status" value="1"/>
</dbReference>
<accession>A0A2D2D4L4</accession>
<feature type="domain" description="Copper resistance protein D" evidence="7">
    <location>
        <begin position="183"/>
        <end position="278"/>
    </location>
</feature>
<feature type="transmembrane region" description="Helical" evidence="6">
    <location>
        <begin position="513"/>
        <end position="532"/>
    </location>
</feature>
<feature type="transmembrane region" description="Helical" evidence="6">
    <location>
        <begin position="446"/>
        <end position="468"/>
    </location>
</feature>
<reference evidence="9" key="1">
    <citation type="submission" date="2017-10" db="EMBL/GenBank/DDBJ databases">
        <title>Completed PacBio SMRT sequence of Methylosinus trichosporium OB3b reveals presence of a third large plasmid.</title>
        <authorList>
            <person name="Charles T.C."/>
            <person name="Lynch M.D.J."/>
            <person name="Heil J.R."/>
            <person name="Cheng J."/>
        </authorList>
    </citation>
    <scope>NUCLEOTIDE SEQUENCE [LARGE SCALE GENOMIC DNA]</scope>
    <source>
        <strain evidence="9">OB3b</strain>
    </source>
</reference>
<dbReference type="InterPro" id="IPR032694">
    <property type="entry name" value="CopC/D"/>
</dbReference>
<dbReference type="STRING" id="595536.GCA_000178815_01153"/>
<feature type="transmembrane region" description="Helical" evidence="6">
    <location>
        <begin position="93"/>
        <end position="110"/>
    </location>
</feature>
<dbReference type="GO" id="GO:0006825">
    <property type="term" value="P:copper ion transport"/>
    <property type="evidence" value="ECO:0007669"/>
    <property type="project" value="InterPro"/>
</dbReference>
<dbReference type="Pfam" id="PF05425">
    <property type="entry name" value="CopD"/>
    <property type="match status" value="1"/>
</dbReference>
<feature type="transmembrane region" description="Helical" evidence="6">
    <location>
        <begin position="30"/>
        <end position="48"/>
    </location>
</feature>
<dbReference type="RefSeq" id="WP_024749449.1">
    <property type="nucleotide sequence ID" value="NZ_ADVE02000001.1"/>
</dbReference>
<dbReference type="PANTHER" id="PTHR34820">
    <property type="entry name" value="INNER MEMBRANE PROTEIN YEBZ"/>
    <property type="match status" value="1"/>
</dbReference>
<feature type="transmembrane region" description="Helical" evidence="6">
    <location>
        <begin position="265"/>
        <end position="285"/>
    </location>
</feature>
<feature type="transmembrane region" description="Helical" evidence="6">
    <location>
        <begin position="189"/>
        <end position="209"/>
    </location>
</feature>
<feature type="transmembrane region" description="Helical" evidence="6">
    <location>
        <begin position="354"/>
        <end position="372"/>
    </location>
</feature>
<feature type="transmembrane region" description="Helical" evidence="6">
    <location>
        <begin position="215"/>
        <end position="244"/>
    </location>
</feature>
<keyword evidence="2" id="KW-1003">Cell membrane</keyword>
<feature type="transmembrane region" description="Helical" evidence="6">
    <location>
        <begin position="384"/>
        <end position="401"/>
    </location>
</feature>
<protein>
    <recommendedName>
        <fullName evidence="7">Copper resistance protein D domain-containing protein</fullName>
    </recommendedName>
</protein>
<evidence type="ECO:0000256" key="1">
    <source>
        <dbReference type="ARBA" id="ARBA00004651"/>
    </source>
</evidence>
<sequence length="535" mass="55833">MQQFIEIYGFLSVLLRGAISAAQSLGAGGVGFLLLVLPGLGAAGAPIAAGVRTIIFWSALALVAFVALDAAALSLMLIETLELDAASAMTADAVKADALALAPALLLAAASRTRARGALVLAAAALLAARLGTTHAVSRIESPPWLALAEFAHLTGAALWIGGIPYFLLALARCDDEARAIVGRRFSRVSMAGAALVLGGGLAMSGVYIGSLEAFYGLAYGVMVGAKGALLAGLLALGACNYVAVRRLGRAGTGLRLRRFAEAEIGLGLTAILAAASLSSLPPAVDQPLGRVSLAEIIERVTPQWPIRFESPDHSALSVAQPAPDAADVQAGETAVVAAAAVARNAEDIAWSEYNHHIAGLFVLAMGFLALVEHWRRAAPAARHWPLLMLGLAGFLFLRADEAVWPLGDLGLIESLRDPEIAQHRIFLLLVVAFGLFEWRVRTKKVAAPWAPLAFPLITGLGGALLLAHSHGIADVKQEFLIEITHTPLALVGVASAAARWLEIRLPGRAGRVAGLLWPLGFMLAGLMLVVYREA</sequence>
<dbReference type="InterPro" id="IPR008457">
    <property type="entry name" value="Cu-R_CopD_dom"/>
</dbReference>
<keyword evidence="9" id="KW-1185">Reference proteome</keyword>
<evidence type="ECO:0000256" key="2">
    <source>
        <dbReference type="ARBA" id="ARBA00022475"/>
    </source>
</evidence>
<comment type="subcellular location">
    <subcellularLocation>
        <location evidence="1">Cell membrane</location>
        <topology evidence="1">Multi-pass membrane protein</topology>
    </subcellularLocation>
</comment>
<evidence type="ECO:0000256" key="3">
    <source>
        <dbReference type="ARBA" id="ARBA00022692"/>
    </source>
</evidence>
<dbReference type="AlphaFoldDB" id="A0A2D2D4L4"/>
<feature type="transmembrane region" description="Helical" evidence="6">
    <location>
        <begin position="55"/>
        <end position="78"/>
    </location>
</feature>
<dbReference type="KEGG" id="mtw:CQW49_20210"/>
<proteinExistence type="predicted"/>
<evidence type="ECO:0000313" key="9">
    <source>
        <dbReference type="Proteomes" id="UP000230709"/>
    </source>
</evidence>
<evidence type="ECO:0000256" key="6">
    <source>
        <dbReference type="SAM" id="Phobius"/>
    </source>
</evidence>
<feature type="transmembrane region" description="Helical" evidence="6">
    <location>
        <begin position="117"/>
        <end position="133"/>
    </location>
</feature>
<dbReference type="Proteomes" id="UP000230709">
    <property type="component" value="Chromosome"/>
</dbReference>
<gene>
    <name evidence="8" type="ORF">CQW49_20210</name>
</gene>
<evidence type="ECO:0000259" key="7">
    <source>
        <dbReference type="Pfam" id="PF05425"/>
    </source>
</evidence>
<evidence type="ECO:0000256" key="4">
    <source>
        <dbReference type="ARBA" id="ARBA00022989"/>
    </source>
</evidence>
<keyword evidence="4 6" id="KW-1133">Transmembrane helix</keyword>
<evidence type="ECO:0000313" key="8">
    <source>
        <dbReference type="EMBL" id="ATQ69947.1"/>
    </source>
</evidence>
<dbReference type="EMBL" id="CP023737">
    <property type="protein sequence ID" value="ATQ69947.1"/>
    <property type="molecule type" value="Genomic_DNA"/>
</dbReference>